<evidence type="ECO:0000256" key="2">
    <source>
        <dbReference type="ARBA" id="ARBA00008142"/>
    </source>
</evidence>
<dbReference type="GO" id="GO:0005524">
    <property type="term" value="F:ATP binding"/>
    <property type="evidence" value="ECO:0007669"/>
    <property type="project" value="UniProtKB-KW"/>
</dbReference>
<dbReference type="Proteomes" id="UP000332487">
    <property type="component" value="Unassembled WGS sequence"/>
</dbReference>
<dbReference type="EMBL" id="GG697240">
    <property type="protein sequence ID" value="EET90144.1"/>
    <property type="molecule type" value="Genomic_DNA"/>
</dbReference>
<evidence type="ECO:0000256" key="1">
    <source>
        <dbReference type="ARBA" id="ARBA00001946"/>
    </source>
</evidence>
<dbReference type="Gene3D" id="3.30.70.141">
    <property type="entry name" value="Nucleoside diphosphate kinase-like domain"/>
    <property type="match status" value="1"/>
</dbReference>
<reference evidence="11 12" key="2">
    <citation type="journal article" date="2010" name="Proc. Natl. Acad. Sci. U.S.A.">
        <title>Enigmatic, ultrasmall, uncultivated Archaea.</title>
        <authorList>
            <person name="Baker B.J."/>
            <person name="Comolli L.R."/>
            <person name="Dick G.J."/>
            <person name="Hauser L.J."/>
            <person name="Hyatt D."/>
            <person name="Dill B.D."/>
            <person name="Land M.L."/>
            <person name="Verberkmoes N.C."/>
            <person name="Hettich R.L."/>
            <person name="Banfield J.F."/>
        </authorList>
    </citation>
    <scope>NUCLEOTIDE SEQUENCE [LARGE SCALE GENOMIC DNA]</scope>
    <source>
        <strain evidence="11">ARMAN-2</strain>
    </source>
</reference>
<dbReference type="Pfam" id="PF00334">
    <property type="entry name" value="NDK"/>
    <property type="match status" value="2"/>
</dbReference>
<proteinExistence type="inferred from homology"/>
<comment type="catalytic activity">
    <reaction evidence="9">
        <text>a 2'-deoxyribonucleoside 5'-diphosphate + ATP = a 2'-deoxyribonucleoside 5'-triphosphate + ADP</text>
        <dbReference type="Rhea" id="RHEA:44640"/>
        <dbReference type="ChEBI" id="CHEBI:30616"/>
        <dbReference type="ChEBI" id="CHEBI:61560"/>
        <dbReference type="ChEBI" id="CHEBI:73316"/>
        <dbReference type="ChEBI" id="CHEBI:456216"/>
        <dbReference type="EC" id="2.7.4.6"/>
    </reaction>
</comment>
<dbReference type="PANTHER" id="PTHR11349">
    <property type="entry name" value="NUCLEOSIDE DIPHOSPHATE KINASE"/>
    <property type="match status" value="1"/>
</dbReference>
<keyword evidence="3" id="KW-0597">Phosphoprotein</keyword>
<evidence type="ECO:0000256" key="5">
    <source>
        <dbReference type="ARBA" id="ARBA00022741"/>
    </source>
</evidence>
<dbReference type="AlphaFoldDB" id="C7DHP2"/>
<evidence type="ECO:0000313" key="12">
    <source>
        <dbReference type="Proteomes" id="UP000332487"/>
    </source>
</evidence>
<evidence type="ECO:0000313" key="11">
    <source>
        <dbReference type="EMBL" id="EET90144.1"/>
    </source>
</evidence>
<dbReference type="InterPro" id="IPR023005">
    <property type="entry name" value="Nucleoside_diP_kinase_AS"/>
</dbReference>
<organism evidence="11 12">
    <name type="scientific">Candidatus Micrarchaeum acidiphilum ARMAN-2</name>
    <dbReference type="NCBI Taxonomy" id="425595"/>
    <lineage>
        <taxon>Archaea</taxon>
        <taxon>Candidatus Micrarchaeota</taxon>
        <taxon>Candidatus Micrarchaeia</taxon>
        <taxon>Candidatus Micrarchaeales</taxon>
        <taxon>Candidatus Micrarchaeaceae</taxon>
        <taxon>Candidatus Micrarchaeum</taxon>
    </lineage>
</organism>
<evidence type="ECO:0000256" key="8">
    <source>
        <dbReference type="PROSITE-ProRule" id="PRU00706"/>
    </source>
</evidence>
<dbReference type="InterPro" id="IPR036850">
    <property type="entry name" value="NDK-like_dom_sf"/>
</dbReference>
<protein>
    <recommendedName>
        <fullName evidence="9">Nucleoside diphosphate kinase</fullName>
        <ecNumber evidence="9">2.7.4.6</ecNumber>
    </recommendedName>
</protein>
<comment type="caution">
    <text evidence="8">Lacks conserved residue(s) required for the propagation of feature annotation.</text>
</comment>
<dbReference type="SUPFAM" id="SSF54919">
    <property type="entry name" value="Nucleoside diphosphate kinase, NDK"/>
    <property type="match status" value="1"/>
</dbReference>
<evidence type="ECO:0000256" key="3">
    <source>
        <dbReference type="ARBA" id="ARBA00022553"/>
    </source>
</evidence>
<evidence type="ECO:0000256" key="9">
    <source>
        <dbReference type="RuleBase" id="RU004013"/>
    </source>
</evidence>
<dbReference type="EC" id="2.7.4.6" evidence="9"/>
<reference evidence="11 12" key="1">
    <citation type="journal article" date="2009" name="Genome Biol.">
        <title>Community-wide analysis of microbial genome sequence signatures.</title>
        <authorList>
            <person name="Dick G.J."/>
            <person name="Andersson A.F."/>
            <person name="Baker B.J."/>
            <person name="Simmons S.L."/>
            <person name="Thomas B.C."/>
            <person name="Yelton A.P."/>
            <person name="Banfield J.F."/>
        </authorList>
    </citation>
    <scope>NUCLEOTIDE SEQUENCE [LARGE SCALE GENOMIC DNA]</scope>
    <source>
        <strain evidence="11">ARMAN-2</strain>
    </source>
</reference>
<sequence length="219" mass="24892">MRPNRICQQSGRIDKLNIISARTYKDKVKGECMIERTLVLIKPDAVYRSLSGKIISKFEDAGLKVVALKMLWPTKETAEKHYVLEKEWYENMWKNTKKGYDEKGMEFKETPIELGTRIRGWLVKALTSGPVVAMVIEGNDAIASVRKIAGATAPTRADPSTIRGSFSTDSYDFADSKKRVVRNILHASDSVPTAEREISVWFNKNEILDYKTAAEDYMY</sequence>
<accession>C7DHP2</accession>
<keyword evidence="5 9" id="KW-0547">Nucleotide-binding</keyword>
<dbReference type="GO" id="GO:0004550">
    <property type="term" value="F:nucleoside diphosphate kinase activity"/>
    <property type="evidence" value="ECO:0007669"/>
    <property type="project" value="UniProtKB-EC"/>
</dbReference>
<comment type="cofactor">
    <cofactor evidence="1">
        <name>Mg(2+)</name>
        <dbReference type="ChEBI" id="CHEBI:18420"/>
    </cofactor>
</comment>
<keyword evidence="12" id="KW-1185">Reference proteome</keyword>
<dbReference type="CDD" id="cd04413">
    <property type="entry name" value="NDPk_I"/>
    <property type="match status" value="1"/>
</dbReference>
<keyword evidence="6 9" id="KW-0418">Kinase</keyword>
<dbReference type="InterPro" id="IPR034907">
    <property type="entry name" value="NDK-like_dom"/>
</dbReference>
<evidence type="ECO:0000259" key="10">
    <source>
        <dbReference type="SMART" id="SM00562"/>
    </source>
</evidence>
<keyword evidence="4 9" id="KW-0808">Transferase</keyword>
<dbReference type="PROSITE" id="PS00469">
    <property type="entry name" value="NDPK"/>
    <property type="match status" value="1"/>
</dbReference>
<keyword evidence="7 9" id="KW-0067">ATP-binding</keyword>
<feature type="domain" description="Nucleoside diphosphate kinase-like" evidence="10">
    <location>
        <begin position="34"/>
        <end position="209"/>
    </location>
</feature>
<comment type="similarity">
    <text evidence="2 8">Belongs to the NDK family.</text>
</comment>
<evidence type="ECO:0000256" key="6">
    <source>
        <dbReference type="ARBA" id="ARBA00022777"/>
    </source>
</evidence>
<evidence type="ECO:0000256" key="4">
    <source>
        <dbReference type="ARBA" id="ARBA00022679"/>
    </source>
</evidence>
<name>C7DHP2_MICA2</name>
<dbReference type="PROSITE" id="PS51374">
    <property type="entry name" value="NDPK_LIKE"/>
    <property type="match status" value="1"/>
</dbReference>
<dbReference type="SMART" id="SM00562">
    <property type="entry name" value="NDK"/>
    <property type="match status" value="1"/>
</dbReference>
<gene>
    <name evidence="11" type="ORF">UNLARM2_0585</name>
</gene>
<evidence type="ECO:0000256" key="7">
    <source>
        <dbReference type="ARBA" id="ARBA00022840"/>
    </source>
</evidence>